<feature type="transmembrane region" description="Helical" evidence="1">
    <location>
        <begin position="19"/>
        <end position="44"/>
    </location>
</feature>
<dbReference type="Proteomes" id="UP001206925">
    <property type="component" value="Unassembled WGS sequence"/>
</dbReference>
<comment type="caution">
    <text evidence="2">The sequence shown here is derived from an EMBL/GenBank/DDBJ whole genome shotgun (WGS) entry which is preliminary data.</text>
</comment>
<keyword evidence="1" id="KW-1133">Transmembrane helix</keyword>
<dbReference type="EMBL" id="JAMZMK010008422">
    <property type="protein sequence ID" value="KAI7740488.1"/>
    <property type="molecule type" value="Genomic_DNA"/>
</dbReference>
<evidence type="ECO:0000313" key="3">
    <source>
        <dbReference type="Proteomes" id="UP001206925"/>
    </source>
</evidence>
<evidence type="ECO:0000256" key="1">
    <source>
        <dbReference type="SAM" id="Phobius"/>
    </source>
</evidence>
<proteinExistence type="predicted"/>
<evidence type="ECO:0000313" key="2">
    <source>
        <dbReference type="EMBL" id="KAI7740488.1"/>
    </source>
</evidence>
<organism evidence="2 3">
    <name type="scientific">Ambrosia artemisiifolia</name>
    <name type="common">Common ragweed</name>
    <dbReference type="NCBI Taxonomy" id="4212"/>
    <lineage>
        <taxon>Eukaryota</taxon>
        <taxon>Viridiplantae</taxon>
        <taxon>Streptophyta</taxon>
        <taxon>Embryophyta</taxon>
        <taxon>Tracheophyta</taxon>
        <taxon>Spermatophyta</taxon>
        <taxon>Magnoliopsida</taxon>
        <taxon>eudicotyledons</taxon>
        <taxon>Gunneridae</taxon>
        <taxon>Pentapetalae</taxon>
        <taxon>asterids</taxon>
        <taxon>campanulids</taxon>
        <taxon>Asterales</taxon>
        <taxon>Asteraceae</taxon>
        <taxon>Asteroideae</taxon>
        <taxon>Heliantheae alliance</taxon>
        <taxon>Heliantheae</taxon>
        <taxon>Ambrosia</taxon>
    </lineage>
</organism>
<name>A0AAD5GHV9_AMBAR</name>
<keyword evidence="3" id="KW-1185">Reference proteome</keyword>
<accession>A0AAD5GHV9</accession>
<keyword evidence="1" id="KW-0472">Membrane</keyword>
<gene>
    <name evidence="2" type="ORF">M8C21_022749</name>
</gene>
<sequence length="88" mass="10141">MLSHHPTCLSFKPSFTSLISLLCLSLCSDFIILYTIACITILGGRLVACGKKQRYFYTACRYRRDIIPLNFPPSSMVYFGCRRFYQVL</sequence>
<dbReference type="AlphaFoldDB" id="A0AAD5GHV9"/>
<keyword evidence="1" id="KW-0812">Transmembrane</keyword>
<reference evidence="2" key="1">
    <citation type="submission" date="2022-06" db="EMBL/GenBank/DDBJ databases">
        <title>Uncovering the hologenomic basis of an extraordinary plant invasion.</title>
        <authorList>
            <person name="Bieker V.C."/>
            <person name="Martin M.D."/>
            <person name="Gilbert T."/>
            <person name="Hodgins K."/>
            <person name="Battlay P."/>
            <person name="Petersen B."/>
            <person name="Wilson J."/>
        </authorList>
    </citation>
    <scope>NUCLEOTIDE SEQUENCE</scope>
    <source>
        <strain evidence="2">AA19_3_7</strain>
        <tissue evidence="2">Leaf</tissue>
    </source>
</reference>
<protein>
    <submittedName>
        <fullName evidence="2">Uncharacterized protein</fullName>
    </submittedName>
</protein>